<evidence type="ECO:0000256" key="3">
    <source>
        <dbReference type="ARBA" id="ARBA00022737"/>
    </source>
</evidence>
<dbReference type="SMART" id="SM00135">
    <property type="entry name" value="LY"/>
    <property type="match status" value="7"/>
</dbReference>
<gene>
    <name evidence="11" type="primary">LOC111125684</name>
</gene>
<dbReference type="GeneID" id="111125684"/>
<dbReference type="SUPFAM" id="SSF57535">
    <property type="entry name" value="Complement control module/SCR domain"/>
    <property type="match status" value="1"/>
</dbReference>
<dbReference type="AlphaFoldDB" id="A0A8B8DBP0"/>
<dbReference type="KEGG" id="cvn:111125684"/>
<dbReference type="InterPro" id="IPR000033">
    <property type="entry name" value="LDLR_classB_rpt"/>
</dbReference>
<keyword evidence="2" id="KW-0732">Signal</keyword>
<feature type="transmembrane region" description="Helical" evidence="8">
    <location>
        <begin position="611"/>
        <end position="632"/>
    </location>
</feature>
<keyword evidence="4" id="KW-1015">Disulfide bond</keyword>
<dbReference type="InterPro" id="IPR011042">
    <property type="entry name" value="6-blade_b-propeller_TolB-like"/>
</dbReference>
<organism evidence="10 11">
    <name type="scientific">Crassostrea virginica</name>
    <name type="common">Eastern oyster</name>
    <dbReference type="NCBI Taxonomy" id="6565"/>
    <lineage>
        <taxon>Eukaryota</taxon>
        <taxon>Metazoa</taxon>
        <taxon>Spiralia</taxon>
        <taxon>Lophotrochozoa</taxon>
        <taxon>Mollusca</taxon>
        <taxon>Bivalvia</taxon>
        <taxon>Autobranchia</taxon>
        <taxon>Pteriomorphia</taxon>
        <taxon>Ostreida</taxon>
        <taxon>Ostreoidea</taxon>
        <taxon>Ostreidae</taxon>
        <taxon>Crassostrea</taxon>
    </lineage>
</organism>
<evidence type="ECO:0000259" key="9">
    <source>
        <dbReference type="PROSITE" id="PS50923"/>
    </source>
</evidence>
<dbReference type="PROSITE" id="PS51120">
    <property type="entry name" value="LDLRB"/>
    <property type="match status" value="2"/>
</dbReference>
<dbReference type="PROSITE" id="PS50923">
    <property type="entry name" value="SUSHI"/>
    <property type="match status" value="1"/>
</dbReference>
<dbReference type="Gene3D" id="2.10.70.10">
    <property type="entry name" value="Complement Module, domain 1"/>
    <property type="match status" value="1"/>
</dbReference>
<dbReference type="PANTHER" id="PTHR46513">
    <property type="entry name" value="VITELLOGENIN RECEPTOR-LIKE PROTEIN-RELATED-RELATED"/>
    <property type="match status" value="1"/>
</dbReference>
<keyword evidence="8" id="KW-0472">Membrane</keyword>
<keyword evidence="3" id="KW-0677">Repeat</keyword>
<dbReference type="InterPro" id="IPR050778">
    <property type="entry name" value="Cueball_EGF_LRP_Nidogen"/>
</dbReference>
<evidence type="ECO:0000256" key="6">
    <source>
        <dbReference type="PROSITE-ProRule" id="PRU00302"/>
    </source>
</evidence>
<comment type="caution">
    <text evidence="6">Lacks conserved residue(s) required for the propagation of feature annotation.</text>
</comment>
<dbReference type="CDD" id="cd00033">
    <property type="entry name" value="CCP"/>
    <property type="match status" value="1"/>
</dbReference>
<accession>A0A8B8DBP0</accession>
<dbReference type="OrthoDB" id="6151702at2759"/>
<reference evidence="11" key="1">
    <citation type="submission" date="2025-08" db="UniProtKB">
        <authorList>
            <consortium name="RefSeq"/>
        </authorList>
    </citation>
    <scope>IDENTIFICATION</scope>
    <source>
        <tissue evidence="11">Whole sample</tissue>
    </source>
</reference>
<keyword evidence="1" id="KW-0245">EGF-like domain</keyword>
<keyword evidence="8" id="KW-1133">Transmembrane helix</keyword>
<evidence type="ECO:0000256" key="5">
    <source>
        <dbReference type="ARBA" id="ARBA00023180"/>
    </source>
</evidence>
<sequence length="637" mass="70552">MLNLQERTLASTVNGKGLIFDWIAKLLGWIQAQSNIISYSINSGTTEIIYSNLHKLTSLTLDSHNGALYWISSKTGSMSIERGTWMRETIRVVISAKNLNKPYSLLFDVTSQRLFWLDRLLLKSSTTDGSDIKCHVITMGATDAFVFKGFFGWINGDKIYFTRQSSATADYVLETVQNPKSVAVFDPILQQDKRGTCHILNGGCEDICIPVTNGRRCECDIGLQLQTDNTCDSDALITNFIMVTDYSHGRLLQISLQNGSIVKLPIDATTNDIAFDQGTKTLFYTDKQKKNIMSTNLYGTQSSLIHKTGSAHVNRLAIDYSTGNLYYTAEGHQSFIGAIHRNLMLHKTVLSNLLSPTEIILCPSKGFLFWVNFGNNALIGRANMDGTSRINIATTDLGWPNGLAFDFALNRLYWTDGYFNRIELSDLNGGNRRVLATDTDAHLMSVGIHGQYLYYTAWNRQRITKMDKTTGSKVSFMSDQPELGRLGSLDIHTDGRRDVSVSCSNKNGLCSTFCFPTPSGRTCGCQDSVNLQSDNLTCDGVLQCPSSLENVVLSSDCLRRSGDSCSFSCAQGYIPSTTNKLVCTIKGIWNQDTAKLCSSRKEDEVHNGNTMYMFMLGAALGIGAVVIVMFFLQYRGP</sequence>
<dbReference type="InterPro" id="IPR000436">
    <property type="entry name" value="Sushi_SCR_CCP_dom"/>
</dbReference>
<evidence type="ECO:0000256" key="8">
    <source>
        <dbReference type="SAM" id="Phobius"/>
    </source>
</evidence>
<protein>
    <submittedName>
        <fullName evidence="11">Low-density lipoprotein receptor-related protein 4-like</fullName>
    </submittedName>
</protein>
<dbReference type="FunFam" id="2.120.10.30:FF:000241">
    <property type="entry name" value="Low-density lipoprotein receptor-related protein 6"/>
    <property type="match status" value="1"/>
</dbReference>
<dbReference type="RefSeq" id="XP_022325448.1">
    <property type="nucleotide sequence ID" value="XM_022469740.1"/>
</dbReference>
<evidence type="ECO:0000256" key="4">
    <source>
        <dbReference type="ARBA" id="ARBA00023157"/>
    </source>
</evidence>
<keyword evidence="10" id="KW-1185">Reference proteome</keyword>
<evidence type="ECO:0000256" key="7">
    <source>
        <dbReference type="PROSITE-ProRule" id="PRU00461"/>
    </source>
</evidence>
<evidence type="ECO:0000313" key="11">
    <source>
        <dbReference type="RefSeq" id="XP_022325448.1"/>
    </source>
</evidence>
<keyword evidence="8" id="KW-0812">Transmembrane</keyword>
<keyword evidence="6" id="KW-0768">Sushi</keyword>
<evidence type="ECO:0000256" key="1">
    <source>
        <dbReference type="ARBA" id="ARBA00022536"/>
    </source>
</evidence>
<dbReference type="InterPro" id="IPR035976">
    <property type="entry name" value="Sushi/SCR/CCP_sf"/>
</dbReference>
<dbReference type="Gene3D" id="2.120.10.30">
    <property type="entry name" value="TolB, C-terminal domain"/>
    <property type="match status" value="2"/>
</dbReference>
<evidence type="ECO:0000313" key="10">
    <source>
        <dbReference type="Proteomes" id="UP000694844"/>
    </source>
</evidence>
<dbReference type="Proteomes" id="UP000694844">
    <property type="component" value="Chromosome 3"/>
</dbReference>
<evidence type="ECO:0000256" key="2">
    <source>
        <dbReference type="ARBA" id="ARBA00022729"/>
    </source>
</evidence>
<feature type="domain" description="Sushi" evidence="9">
    <location>
        <begin position="542"/>
        <end position="599"/>
    </location>
</feature>
<dbReference type="SUPFAM" id="SSF63825">
    <property type="entry name" value="YWTD domain"/>
    <property type="match status" value="2"/>
</dbReference>
<feature type="repeat" description="LDL-receptor class B" evidence="7">
    <location>
        <begin position="410"/>
        <end position="452"/>
    </location>
</feature>
<dbReference type="Pfam" id="PF00058">
    <property type="entry name" value="Ldl_recept_b"/>
    <property type="match status" value="1"/>
</dbReference>
<name>A0A8B8DBP0_CRAVI</name>
<feature type="repeat" description="LDL-receptor class B" evidence="7">
    <location>
        <begin position="366"/>
        <end position="409"/>
    </location>
</feature>
<proteinExistence type="predicted"/>
<keyword evidence="5" id="KW-0325">Glycoprotein</keyword>